<evidence type="ECO:0000256" key="1">
    <source>
        <dbReference type="SAM" id="MobiDB-lite"/>
    </source>
</evidence>
<comment type="caution">
    <text evidence="2">The sequence shown here is derived from an EMBL/GenBank/DDBJ whole genome shotgun (WGS) entry which is preliminary data.</text>
</comment>
<name>A0A9N7VFB1_PLEPL</name>
<feature type="region of interest" description="Disordered" evidence="1">
    <location>
        <begin position="129"/>
        <end position="148"/>
    </location>
</feature>
<keyword evidence="3" id="KW-1185">Reference proteome</keyword>
<reference evidence="2" key="1">
    <citation type="submission" date="2020-03" db="EMBL/GenBank/DDBJ databases">
        <authorList>
            <person name="Weist P."/>
        </authorList>
    </citation>
    <scope>NUCLEOTIDE SEQUENCE</scope>
</reference>
<dbReference type="AlphaFoldDB" id="A0A9N7VFB1"/>
<gene>
    <name evidence="2" type="ORF">PLEPLA_LOCUS35106</name>
</gene>
<dbReference type="Proteomes" id="UP001153269">
    <property type="component" value="Unassembled WGS sequence"/>
</dbReference>
<evidence type="ECO:0000313" key="3">
    <source>
        <dbReference type="Proteomes" id="UP001153269"/>
    </source>
</evidence>
<accession>A0A9N7VFB1</accession>
<proteinExistence type="predicted"/>
<evidence type="ECO:0000313" key="2">
    <source>
        <dbReference type="EMBL" id="CAB1447414.1"/>
    </source>
</evidence>
<dbReference type="EMBL" id="CADEAL010003946">
    <property type="protein sequence ID" value="CAB1447414.1"/>
    <property type="molecule type" value="Genomic_DNA"/>
</dbReference>
<sequence>MPGLCGTGIAADAPAPPELTLLARDPWHPQLPDHQLSVPHSPLQFYGGRALCRDVPERNAQQRTCEVSEHQENLSKRTDLHSVLRREQLSPPLLCQSQRGPQTLLSLSAVRKFGSFGVIVAAAFRRCPSSPADAHTPDITPTPYKKHN</sequence>
<organism evidence="2 3">
    <name type="scientific">Pleuronectes platessa</name>
    <name type="common">European plaice</name>
    <dbReference type="NCBI Taxonomy" id="8262"/>
    <lineage>
        <taxon>Eukaryota</taxon>
        <taxon>Metazoa</taxon>
        <taxon>Chordata</taxon>
        <taxon>Craniata</taxon>
        <taxon>Vertebrata</taxon>
        <taxon>Euteleostomi</taxon>
        <taxon>Actinopterygii</taxon>
        <taxon>Neopterygii</taxon>
        <taxon>Teleostei</taxon>
        <taxon>Neoteleostei</taxon>
        <taxon>Acanthomorphata</taxon>
        <taxon>Carangaria</taxon>
        <taxon>Pleuronectiformes</taxon>
        <taxon>Pleuronectoidei</taxon>
        <taxon>Pleuronectidae</taxon>
        <taxon>Pleuronectes</taxon>
    </lineage>
</organism>
<protein>
    <submittedName>
        <fullName evidence="2">Uncharacterized protein</fullName>
    </submittedName>
</protein>